<dbReference type="InterPro" id="IPR050262">
    <property type="entry name" value="Ribose-5P_isomerase"/>
</dbReference>
<dbReference type="Gene3D" id="3.30.70.260">
    <property type="match status" value="1"/>
</dbReference>
<feature type="binding site" evidence="3">
    <location>
        <begin position="82"/>
        <end position="85"/>
    </location>
    <ligand>
        <name>substrate</name>
    </ligand>
</feature>
<dbReference type="PANTHER" id="PTHR43748">
    <property type="entry name" value="RIBOSE-5-PHOSPHATE ISOMERASE 3, CHLOROPLASTIC-RELATED"/>
    <property type="match status" value="1"/>
</dbReference>
<comment type="catalytic activity">
    <reaction evidence="1 3">
        <text>aldehydo-D-ribose 5-phosphate = D-ribulose 5-phosphate</text>
        <dbReference type="Rhea" id="RHEA:14657"/>
        <dbReference type="ChEBI" id="CHEBI:58121"/>
        <dbReference type="ChEBI" id="CHEBI:58273"/>
        <dbReference type="EC" id="5.3.1.6"/>
    </reaction>
</comment>
<dbReference type="EMBL" id="SACP01000002">
    <property type="protein sequence ID" value="RVU21072.1"/>
    <property type="molecule type" value="Genomic_DNA"/>
</dbReference>
<dbReference type="GO" id="GO:0004751">
    <property type="term" value="F:ribose-5-phosphate isomerase activity"/>
    <property type="evidence" value="ECO:0007669"/>
    <property type="project" value="UniProtKB-UniRule"/>
</dbReference>
<comment type="pathway">
    <text evidence="3">Carbohydrate degradation; pentose phosphate pathway; D-ribose 5-phosphate from D-ribulose 5-phosphate (non-oxidative stage): step 1/1.</text>
</comment>
<dbReference type="Proteomes" id="UP000286997">
    <property type="component" value="Unassembled WGS sequence"/>
</dbReference>
<comment type="similarity">
    <text evidence="3">Belongs to the ribose 5-phosphate isomerase family.</text>
</comment>
<evidence type="ECO:0000256" key="2">
    <source>
        <dbReference type="ARBA" id="ARBA00023235"/>
    </source>
</evidence>
<dbReference type="InterPro" id="IPR037171">
    <property type="entry name" value="NagB/RpiA_transferase-like"/>
</dbReference>
<accession>A0A3S2VC96</accession>
<feature type="binding site" evidence="3">
    <location>
        <begin position="27"/>
        <end position="30"/>
    </location>
    <ligand>
        <name>substrate</name>
    </ligand>
</feature>
<dbReference type="FunFam" id="3.40.50.1360:FF:000001">
    <property type="entry name" value="Ribose-5-phosphate isomerase A"/>
    <property type="match status" value="1"/>
</dbReference>
<keyword evidence="2 3" id="KW-0413">Isomerase</keyword>
<comment type="function">
    <text evidence="3">Catalyzes the reversible conversion of ribose-5-phosphate to ribulose 5-phosphate.</text>
</comment>
<keyword evidence="5" id="KW-1185">Reference proteome</keyword>
<evidence type="ECO:0000313" key="5">
    <source>
        <dbReference type="Proteomes" id="UP000286997"/>
    </source>
</evidence>
<protein>
    <recommendedName>
        <fullName evidence="3">Ribose-5-phosphate isomerase A</fullName>
        <ecNumber evidence="3">5.3.1.6</ecNumber>
    </recommendedName>
    <alternativeName>
        <fullName evidence="3">Phosphoriboisomerase A</fullName>
        <shortName evidence="3">PRI</shortName>
    </alternativeName>
</protein>
<evidence type="ECO:0000256" key="1">
    <source>
        <dbReference type="ARBA" id="ARBA00001713"/>
    </source>
</evidence>
<proteinExistence type="inferred from homology"/>
<dbReference type="SUPFAM" id="SSF75445">
    <property type="entry name" value="D-ribose-5-phosphate isomerase (RpiA), lid domain"/>
    <property type="match status" value="1"/>
</dbReference>
<sequence>MSADPKRQAAARAVALVQDGMRLGLGTGSTAAHFVDLLGERVRAGLSVVGVPTSEATRAAAEAAGIPLTTLEETPELDLTVDGADEIDGRLRLIKGGGGALLREKIVAAASARMVVIADAGKRVETLGRFPLPVEVVPFGLGATRRAVADAVTAAGCAGELTLRTRPDGAPFVTDGGHLILDAHLGRIPDPERLAAGLAAVPGVVEHGLFLSLATGAVVAGGDGLVLLGALA</sequence>
<dbReference type="OrthoDB" id="5870696at2"/>
<reference evidence="4 5" key="1">
    <citation type="submission" date="2019-01" db="EMBL/GenBank/DDBJ databases">
        <authorList>
            <person name="Chen W.-M."/>
        </authorList>
    </citation>
    <scope>NUCLEOTIDE SEQUENCE [LARGE SCALE GENOMIC DNA]</scope>
    <source>
        <strain evidence="4 5">TER-1</strain>
    </source>
</reference>
<dbReference type="InterPro" id="IPR020672">
    <property type="entry name" value="Ribose5P_isomerase_typA_subgr"/>
</dbReference>
<evidence type="ECO:0000256" key="3">
    <source>
        <dbReference type="HAMAP-Rule" id="MF_00170"/>
    </source>
</evidence>
<dbReference type="InterPro" id="IPR004788">
    <property type="entry name" value="Ribose5P_isomerase_type_A"/>
</dbReference>
<dbReference type="EC" id="5.3.1.6" evidence="3"/>
<dbReference type="NCBIfam" id="TIGR00021">
    <property type="entry name" value="rpiA"/>
    <property type="match status" value="1"/>
</dbReference>
<dbReference type="Gene3D" id="3.40.50.1360">
    <property type="match status" value="1"/>
</dbReference>
<dbReference type="AlphaFoldDB" id="A0A3S2VC96"/>
<name>A0A3S2VC96_9HYPH</name>
<dbReference type="SUPFAM" id="SSF100950">
    <property type="entry name" value="NagB/RpiA/CoA transferase-like"/>
    <property type="match status" value="1"/>
</dbReference>
<dbReference type="NCBIfam" id="NF001924">
    <property type="entry name" value="PRK00702.1"/>
    <property type="match status" value="1"/>
</dbReference>
<dbReference type="RefSeq" id="WP_127727291.1">
    <property type="nucleotide sequence ID" value="NZ_SACP01000002.1"/>
</dbReference>
<feature type="binding site" evidence="3">
    <location>
        <position position="122"/>
    </location>
    <ligand>
        <name>substrate</name>
    </ligand>
</feature>
<feature type="active site" description="Proton acceptor" evidence="3">
    <location>
        <position position="104"/>
    </location>
</feature>
<evidence type="ECO:0000313" key="4">
    <source>
        <dbReference type="EMBL" id="RVU21072.1"/>
    </source>
</evidence>
<organism evidence="4 5">
    <name type="scientific">Methylobacterium oryzihabitans</name>
    <dbReference type="NCBI Taxonomy" id="2499852"/>
    <lineage>
        <taxon>Bacteria</taxon>
        <taxon>Pseudomonadati</taxon>
        <taxon>Pseudomonadota</taxon>
        <taxon>Alphaproteobacteria</taxon>
        <taxon>Hyphomicrobiales</taxon>
        <taxon>Methylobacteriaceae</taxon>
        <taxon>Methylobacterium</taxon>
    </lineage>
</organism>
<dbReference type="HAMAP" id="MF_00170">
    <property type="entry name" value="Rib_5P_isom_A"/>
    <property type="match status" value="1"/>
</dbReference>
<dbReference type="CDD" id="cd01398">
    <property type="entry name" value="RPI_A"/>
    <property type="match status" value="1"/>
</dbReference>
<dbReference type="Pfam" id="PF06026">
    <property type="entry name" value="Rib_5-P_isom_A"/>
    <property type="match status" value="1"/>
</dbReference>
<comment type="caution">
    <text evidence="4">The sequence shown here is derived from an EMBL/GenBank/DDBJ whole genome shotgun (WGS) entry which is preliminary data.</text>
</comment>
<gene>
    <name evidence="3 4" type="primary">rpiA</name>
    <name evidence="4" type="ORF">EOE48_02955</name>
</gene>
<dbReference type="UniPathway" id="UPA00115">
    <property type="reaction ID" value="UER00412"/>
</dbReference>
<comment type="subunit">
    <text evidence="3">Homodimer.</text>
</comment>
<feature type="binding site" evidence="3">
    <location>
        <begin position="95"/>
        <end position="98"/>
    </location>
    <ligand>
        <name>substrate</name>
    </ligand>
</feature>
<dbReference type="PANTHER" id="PTHR43748:SF3">
    <property type="entry name" value="RIBOSE-5-PHOSPHATE ISOMERASE 3, CHLOROPLASTIC-RELATED"/>
    <property type="match status" value="1"/>
</dbReference>
<dbReference type="GO" id="GO:0009052">
    <property type="term" value="P:pentose-phosphate shunt, non-oxidative branch"/>
    <property type="evidence" value="ECO:0007669"/>
    <property type="project" value="UniProtKB-UniRule"/>
</dbReference>